<evidence type="ECO:0000256" key="1">
    <source>
        <dbReference type="SAM" id="MobiDB-lite"/>
    </source>
</evidence>
<dbReference type="AlphaFoldDB" id="A0A836C8H2"/>
<organism evidence="2 3">
    <name type="scientific">Tribonema minus</name>
    <dbReference type="NCBI Taxonomy" id="303371"/>
    <lineage>
        <taxon>Eukaryota</taxon>
        <taxon>Sar</taxon>
        <taxon>Stramenopiles</taxon>
        <taxon>Ochrophyta</taxon>
        <taxon>PX clade</taxon>
        <taxon>Xanthophyceae</taxon>
        <taxon>Tribonematales</taxon>
        <taxon>Tribonemataceae</taxon>
        <taxon>Tribonema</taxon>
    </lineage>
</organism>
<accession>A0A836C8H2</accession>
<evidence type="ECO:0000313" key="2">
    <source>
        <dbReference type="EMBL" id="KAG5175733.1"/>
    </source>
</evidence>
<feature type="compositionally biased region" description="Basic and acidic residues" evidence="1">
    <location>
        <begin position="250"/>
        <end position="260"/>
    </location>
</feature>
<feature type="compositionally biased region" description="Pro residues" evidence="1">
    <location>
        <begin position="213"/>
        <end position="222"/>
    </location>
</feature>
<name>A0A836C8H2_9STRA</name>
<feature type="region of interest" description="Disordered" evidence="1">
    <location>
        <begin position="204"/>
        <end position="228"/>
    </location>
</feature>
<keyword evidence="3" id="KW-1185">Reference proteome</keyword>
<dbReference type="Proteomes" id="UP000664859">
    <property type="component" value="Unassembled WGS sequence"/>
</dbReference>
<sequence length="329" mass="37341">MDEHSEASDVDEVAELTGDISTETQHRQRLRAQAQALAAALSSHPLQPVRIHGEQVSRRETIEAELVYVQGEQERVEQLLSDYRLRLQRLLRPPPAAYQCSARIRRSKQFQGVRRLLYEDAERHFAFCIGGAHSACIRYGSDSDSDSDLRVRLGFREREHARRFEDRLCAMRRGEIMDALRGAIQELQVSDIPAAALRERVRADQYDPRAAPGSPPPPPPPRWRGSDQPQWETVVDACDVSIPASSEPSSRARTESDEGGRSKYRVAIEYTSDEAGEFLKMHLKDGVREAKNDLGLPEIHTVVSVRDPQAFGAYLRRYYVQAKSKRLRL</sequence>
<protein>
    <submittedName>
        <fullName evidence="2">Uncharacterized protein</fullName>
    </submittedName>
</protein>
<gene>
    <name evidence="2" type="ORF">JKP88DRAFT_265700</name>
</gene>
<evidence type="ECO:0000313" key="3">
    <source>
        <dbReference type="Proteomes" id="UP000664859"/>
    </source>
</evidence>
<feature type="region of interest" description="Disordered" evidence="1">
    <location>
        <begin position="240"/>
        <end position="260"/>
    </location>
</feature>
<comment type="caution">
    <text evidence="2">The sequence shown here is derived from an EMBL/GenBank/DDBJ whole genome shotgun (WGS) entry which is preliminary data.</text>
</comment>
<proteinExistence type="predicted"/>
<reference evidence="2" key="1">
    <citation type="submission" date="2021-02" db="EMBL/GenBank/DDBJ databases">
        <title>First Annotated Genome of the Yellow-green Alga Tribonema minus.</title>
        <authorList>
            <person name="Mahan K.M."/>
        </authorList>
    </citation>
    <scope>NUCLEOTIDE SEQUENCE</scope>
    <source>
        <strain evidence="2">UTEX B ZZ1240</strain>
    </source>
</reference>
<dbReference type="EMBL" id="JAFCMP010000546">
    <property type="protein sequence ID" value="KAG5175733.1"/>
    <property type="molecule type" value="Genomic_DNA"/>
</dbReference>